<protein>
    <submittedName>
        <fullName evidence="1">Uncharacterized protein</fullName>
    </submittedName>
</protein>
<dbReference type="EMBL" id="BARV01004405">
    <property type="protein sequence ID" value="GAI17839.1"/>
    <property type="molecule type" value="Genomic_DNA"/>
</dbReference>
<sequence length="110" mass="11966">MGVGLVPIKKHTELTDKEVAGVIDHADGSVDLLTKGTYVPVNKAGDTMTGNLVPDPTDAHDFGLCGEAVEEPASRWGCILGQHHPRKNNYTLVQPIVFAPILVHFVYQEY</sequence>
<evidence type="ECO:0000313" key="1">
    <source>
        <dbReference type="EMBL" id="GAI17839.1"/>
    </source>
</evidence>
<dbReference type="AlphaFoldDB" id="X1NGN6"/>
<comment type="caution">
    <text evidence="1">The sequence shown here is derived from an EMBL/GenBank/DDBJ whole genome shotgun (WGS) entry which is preliminary data.</text>
</comment>
<reference evidence="1" key="1">
    <citation type="journal article" date="2014" name="Front. Microbiol.">
        <title>High frequency of phylogenetically diverse reductive dehalogenase-homologous genes in deep subseafloor sedimentary metagenomes.</title>
        <authorList>
            <person name="Kawai M."/>
            <person name="Futagami T."/>
            <person name="Toyoda A."/>
            <person name="Takaki Y."/>
            <person name="Nishi S."/>
            <person name="Hori S."/>
            <person name="Arai W."/>
            <person name="Tsubouchi T."/>
            <person name="Morono Y."/>
            <person name="Uchiyama I."/>
            <person name="Ito T."/>
            <person name="Fujiyama A."/>
            <person name="Inagaki F."/>
            <person name="Takami H."/>
        </authorList>
    </citation>
    <scope>NUCLEOTIDE SEQUENCE</scope>
    <source>
        <strain evidence="1">Expedition CK06-06</strain>
    </source>
</reference>
<accession>X1NGN6</accession>
<gene>
    <name evidence="1" type="ORF">S06H3_09816</name>
</gene>
<proteinExistence type="predicted"/>
<name>X1NGN6_9ZZZZ</name>
<organism evidence="1">
    <name type="scientific">marine sediment metagenome</name>
    <dbReference type="NCBI Taxonomy" id="412755"/>
    <lineage>
        <taxon>unclassified sequences</taxon>
        <taxon>metagenomes</taxon>
        <taxon>ecological metagenomes</taxon>
    </lineage>
</organism>